<proteinExistence type="predicted"/>
<dbReference type="Proteomes" id="UP000035947">
    <property type="component" value="Unassembled WGS sequence"/>
</dbReference>
<comment type="caution">
    <text evidence="1">The sequence shown here is derived from an EMBL/GenBank/DDBJ whole genome shotgun (WGS) entry which is preliminary data.</text>
</comment>
<protein>
    <submittedName>
        <fullName evidence="1">Uncharacterized protein</fullName>
    </submittedName>
</protein>
<reference evidence="1 2" key="1">
    <citation type="submission" date="2015-01" db="EMBL/GenBank/DDBJ databases">
        <title>Genome sequencing of Methylobacterium platani JCM14648 type strain.</title>
        <authorList>
            <person name="Chaudhry V."/>
            <person name="Patil P.B."/>
        </authorList>
    </citation>
    <scope>NUCLEOTIDE SEQUENCE [LARGE SCALE GENOMIC DNA]</scope>
    <source>
        <strain evidence="1 2">JCM 14648</strain>
    </source>
</reference>
<name>A0ABR5GW22_9HYPH</name>
<accession>A0ABR5GW22</accession>
<organism evidence="1 2">
    <name type="scientific">Methylobacterium platani JCM 14648</name>
    <dbReference type="NCBI Taxonomy" id="1295136"/>
    <lineage>
        <taxon>Bacteria</taxon>
        <taxon>Pseudomonadati</taxon>
        <taxon>Pseudomonadota</taxon>
        <taxon>Alphaproteobacteria</taxon>
        <taxon>Hyphomicrobiales</taxon>
        <taxon>Methylobacteriaceae</taxon>
        <taxon>Methylobacterium</taxon>
    </lineage>
</organism>
<sequence length="96" mass="10517">MSPRANVYAQDCLHVSDAVVGSLMRGFLKAYLDIDTNAESFNEIAYMTANPDVEDALRRGELTSCFEHWTRFGRGEGRALRPADGPTPLMIAAGIP</sequence>
<gene>
    <name evidence="1" type="ORF">SQ03_20525</name>
</gene>
<evidence type="ECO:0000313" key="2">
    <source>
        <dbReference type="Proteomes" id="UP000035947"/>
    </source>
</evidence>
<dbReference type="EMBL" id="JXOD01000191">
    <property type="protein sequence ID" value="KMO14029.1"/>
    <property type="molecule type" value="Genomic_DNA"/>
</dbReference>
<keyword evidence="2" id="KW-1185">Reference proteome</keyword>
<evidence type="ECO:0000313" key="1">
    <source>
        <dbReference type="EMBL" id="KMO14029.1"/>
    </source>
</evidence>